<comment type="caution">
    <text evidence="4">The sequence shown here is derived from an EMBL/GenBank/DDBJ whole genome shotgun (WGS) entry which is preliminary data.</text>
</comment>
<keyword evidence="5" id="KW-1185">Reference proteome</keyword>
<dbReference type="EMBL" id="JAAFZH010000014">
    <property type="protein sequence ID" value="NDU97969.1"/>
    <property type="molecule type" value="Genomic_DNA"/>
</dbReference>
<evidence type="ECO:0000313" key="4">
    <source>
        <dbReference type="EMBL" id="NDU97969.1"/>
    </source>
</evidence>
<keyword evidence="1" id="KW-0812">Transmembrane</keyword>
<gene>
    <name evidence="4" type="ORF">GK108_24000</name>
</gene>
<dbReference type="Proteomes" id="UP000474175">
    <property type="component" value="Unassembled WGS sequence"/>
</dbReference>
<keyword evidence="1" id="KW-1133">Transmembrane helix</keyword>
<feature type="domain" description="Protein-glutamine gamma-glutamyltransferase-like C-terminal" evidence="3">
    <location>
        <begin position="174"/>
        <end position="240"/>
    </location>
</feature>
<feature type="chain" id="PRO_5026759884" evidence="2">
    <location>
        <begin position="30"/>
        <end position="257"/>
    </location>
</feature>
<dbReference type="AlphaFoldDB" id="A0A6L9LM87"/>
<dbReference type="RefSeq" id="WP_163953957.1">
    <property type="nucleotide sequence ID" value="NZ_JAAFZH010000014.1"/>
</dbReference>
<feature type="signal peptide" evidence="2">
    <location>
        <begin position="1"/>
        <end position="29"/>
    </location>
</feature>
<name>A0A6L9LM87_9BACT</name>
<protein>
    <submittedName>
        <fullName evidence="4">DUF4129 domain-containing protein</fullName>
    </submittedName>
</protein>
<keyword evidence="1" id="KW-0472">Membrane</keyword>
<feature type="transmembrane region" description="Helical" evidence="1">
    <location>
        <begin position="104"/>
        <end position="122"/>
    </location>
</feature>
<accession>A0A6L9LM87</accession>
<proteinExistence type="predicted"/>
<evidence type="ECO:0000256" key="1">
    <source>
        <dbReference type="SAM" id="Phobius"/>
    </source>
</evidence>
<sequence>MKAAFNRFGHRFWLFVLVIGLSVIHQPTAAQTTIPKSESISAPDDRSSVRVRYPSPEKLRDYQNDRDYQYNNEAPPPENPIGRFFYWLYSKFIKFLTSKSYRSVWQYVVLACIAALTIYLLMKAEVLGVLFPRKAATNSLDYENLSENIHEINFEQAIEEAVYQRNFRLGVRLLYLQTLKQLADSGQIAYRPEKTNRQYVYELVNRPYQSDFERLTRQFEFVWYGDFPIDENQFAQIKNAFSTFTLNAQPNLSTFNQ</sequence>
<evidence type="ECO:0000259" key="3">
    <source>
        <dbReference type="Pfam" id="PF13559"/>
    </source>
</evidence>
<reference evidence="4 5" key="1">
    <citation type="submission" date="2020-02" db="EMBL/GenBank/DDBJ databases">
        <title>Draft genome sequence of two Spirosoma agri KCTC 52727 and Spirosoma terrae KCTC 52035.</title>
        <authorList>
            <person name="Rojas J."/>
            <person name="Ambika Manirajan B."/>
            <person name="Suarez C."/>
            <person name="Ratering S."/>
            <person name="Schnell S."/>
        </authorList>
    </citation>
    <scope>NUCLEOTIDE SEQUENCE [LARGE SCALE GENOMIC DNA]</scope>
    <source>
        <strain evidence="4 5">KCTC 52035</strain>
    </source>
</reference>
<evidence type="ECO:0000313" key="5">
    <source>
        <dbReference type="Proteomes" id="UP000474175"/>
    </source>
</evidence>
<evidence type="ECO:0000256" key="2">
    <source>
        <dbReference type="SAM" id="SignalP"/>
    </source>
</evidence>
<dbReference type="InterPro" id="IPR025403">
    <property type="entry name" value="TgpA-like_C"/>
</dbReference>
<organism evidence="4 5">
    <name type="scientific">Spirosoma terrae</name>
    <dbReference type="NCBI Taxonomy" id="1968276"/>
    <lineage>
        <taxon>Bacteria</taxon>
        <taxon>Pseudomonadati</taxon>
        <taxon>Bacteroidota</taxon>
        <taxon>Cytophagia</taxon>
        <taxon>Cytophagales</taxon>
        <taxon>Cytophagaceae</taxon>
        <taxon>Spirosoma</taxon>
    </lineage>
</organism>
<dbReference type="Pfam" id="PF13559">
    <property type="entry name" value="DUF4129"/>
    <property type="match status" value="1"/>
</dbReference>
<keyword evidence="2" id="KW-0732">Signal</keyword>